<dbReference type="EMBL" id="BDEQ01000001">
    <property type="protein sequence ID" value="GAT99200.1"/>
    <property type="molecule type" value="Genomic_DNA"/>
</dbReference>
<accession>A0A5K1UQX6</accession>
<evidence type="ECO:0000313" key="2">
    <source>
        <dbReference type="Proteomes" id="UP000078387"/>
    </source>
</evidence>
<reference evidence="1 2" key="1">
    <citation type="submission" date="2016-05" db="EMBL/GenBank/DDBJ databases">
        <title>First whole genome sequencing of Entamoeba histolytica HM1:IMSS-clone-6.</title>
        <authorList>
            <person name="Mukherjee Avik.K."/>
            <person name="Izumyama S."/>
            <person name="Nakada-Tsukui K."/>
            <person name="Nozaki T."/>
        </authorList>
    </citation>
    <scope>NUCLEOTIDE SEQUENCE [LARGE SCALE GENOMIC DNA]</scope>
    <source>
        <strain evidence="1 2">HM1:IMSS clone 6</strain>
    </source>
</reference>
<sequence length="586" mass="66677">MNYNVIKALDQEETGDLIKYFNYTDGILEANSGVHDNKCLSIDSSDPPCPVQKGMYTKVKLTDESIQITNIDKSSITALVRIQIKPTEQFWTQIKDSQEGDISGFQTGRLTAIEYFVGLKSSTHLFDAYRVYSRNKKTACEQTEALYENAAIRMLKAQEELDYKPGIYTQWEAAYKHEDNVCGCYFNLQEIIKAPNNTIEKEFEVIIPLDDLLPFAAMKMFPNGIFGNLTLEVKMAIQQNFVICQCNQNTIINKISKQINSPVKGNSLVLSIGIDQMKERDYYGVLNSKHENCSFTQIGDTFITSMMSLQKDSNHELGVLTPKNIKSCFTITDGSLRYCRTNINGFNIKDSVMNELIEKYQTKELIIPSQYVDYQAFSQKPLSNGLKCNTTYAMTNVSSLMFLFPRTSNEVTCSRNPLFASLQMQIDNKPYPDKPFSTVEKSHTIYNITNAGLDNLFSPSKEFAYSLECNELDPSFVNNYNPEIQYALPLKDNTSYCFLCSTERLSGYGTFCDGITKDNAHVTLTATLLPFKQLHPYLKNPWTEDINDRCPIMLVCQDCFWRCTVQGGCEYICNNKYFVKEKTGTD</sequence>
<comment type="caution">
    <text evidence="1">The sequence shown here is derived from an EMBL/GenBank/DDBJ whole genome shotgun (WGS) entry which is preliminary data.</text>
</comment>
<name>A0A5K1UQX6_ENTHI</name>
<gene>
    <name evidence="1" type="ORF">CL6EHI_037710</name>
</gene>
<dbReference type="VEuPathDB" id="AmoebaDB:KM1_313540"/>
<dbReference type="Proteomes" id="UP000078387">
    <property type="component" value="Unassembled WGS sequence"/>
</dbReference>
<dbReference type="VEuPathDB" id="AmoebaDB:EHI_037710"/>
<proteinExistence type="predicted"/>
<protein>
    <submittedName>
        <fullName evidence="1">Uncharacterized protein</fullName>
    </submittedName>
</protein>
<dbReference type="VEuPathDB" id="AmoebaDB:EHI5A_234840"/>
<organism evidence="1 2">
    <name type="scientific">Entamoeba histolytica</name>
    <dbReference type="NCBI Taxonomy" id="5759"/>
    <lineage>
        <taxon>Eukaryota</taxon>
        <taxon>Amoebozoa</taxon>
        <taxon>Evosea</taxon>
        <taxon>Archamoebae</taxon>
        <taxon>Mastigamoebida</taxon>
        <taxon>Entamoebidae</taxon>
        <taxon>Entamoeba</taxon>
    </lineage>
</organism>
<evidence type="ECO:0000313" key="1">
    <source>
        <dbReference type="EMBL" id="GAT99200.1"/>
    </source>
</evidence>
<dbReference type="AlphaFoldDB" id="A0A5K1UQX6"/>